<reference evidence="1" key="1">
    <citation type="journal article" date="2015" name="Nature">
        <title>Complex archaea that bridge the gap between prokaryotes and eukaryotes.</title>
        <authorList>
            <person name="Spang A."/>
            <person name="Saw J.H."/>
            <person name="Jorgensen S.L."/>
            <person name="Zaremba-Niedzwiedzka K."/>
            <person name="Martijn J."/>
            <person name="Lind A.E."/>
            <person name="van Eijk R."/>
            <person name="Schleper C."/>
            <person name="Guy L."/>
            <person name="Ettema T.J."/>
        </authorList>
    </citation>
    <scope>NUCLEOTIDE SEQUENCE</scope>
</reference>
<protein>
    <submittedName>
        <fullName evidence="1">Uncharacterized protein</fullName>
    </submittedName>
</protein>
<dbReference type="AlphaFoldDB" id="A0A0F8WEP5"/>
<dbReference type="EMBL" id="LAZR01065706">
    <property type="protein sequence ID" value="KKK55003.1"/>
    <property type="molecule type" value="Genomic_DNA"/>
</dbReference>
<sequence length="55" mass="6281">MQMCKPSEKVHWGQHDIGKCDLCSLAYMLTCEARQREDMGFVNTSIVVTLVDHKP</sequence>
<proteinExistence type="predicted"/>
<organism evidence="1">
    <name type="scientific">marine sediment metagenome</name>
    <dbReference type="NCBI Taxonomy" id="412755"/>
    <lineage>
        <taxon>unclassified sequences</taxon>
        <taxon>metagenomes</taxon>
        <taxon>ecological metagenomes</taxon>
    </lineage>
</organism>
<gene>
    <name evidence="1" type="ORF">LCGC14_3078960</name>
</gene>
<accession>A0A0F8WEP5</accession>
<comment type="caution">
    <text evidence="1">The sequence shown here is derived from an EMBL/GenBank/DDBJ whole genome shotgun (WGS) entry which is preliminary data.</text>
</comment>
<evidence type="ECO:0000313" key="1">
    <source>
        <dbReference type="EMBL" id="KKK55003.1"/>
    </source>
</evidence>
<name>A0A0F8WEP5_9ZZZZ</name>